<proteinExistence type="predicted"/>
<evidence type="ECO:0000256" key="5">
    <source>
        <dbReference type="SAM" id="MobiDB-lite"/>
    </source>
</evidence>
<keyword evidence="4" id="KW-0862">Zinc</keyword>
<dbReference type="EC" id="2.3.1.286" evidence="1"/>
<feature type="region of interest" description="Disordered" evidence="5">
    <location>
        <begin position="1"/>
        <end position="20"/>
    </location>
</feature>
<sequence length="264" mass="27768">MQEPDDVPPGPATEDVDRATGLLTRARRVTVLTGAGVSTDSGIPDFRGPQGVWTRNPEAERLSTFQDYRDDPEVRRESWRQRVAHPVWSARPGPAHEALVSLERSGRLLALLTQNIDELHQAAGSSPELVVELHGTVHRTECLSCAARAPMSEALDRVAGGEQDPPCPHCGGILKSATISFGQALDLEVLERAHDAAQSCDVLLAVGTSLGVHPAAGLVDVAASAGADVVILNGEPTPYDDVATVVLRGGVGELLPRIVGGTPG</sequence>
<feature type="binding site" evidence="4">
    <location>
        <position position="167"/>
    </location>
    <ligand>
        <name>Zn(2+)</name>
        <dbReference type="ChEBI" id="CHEBI:29105"/>
    </ligand>
</feature>
<dbReference type="PANTHER" id="PTHR11085">
    <property type="entry name" value="NAD-DEPENDENT PROTEIN DEACYLASE SIRTUIN-5, MITOCHONDRIAL-RELATED"/>
    <property type="match status" value="1"/>
</dbReference>
<dbReference type="PROSITE" id="PS50305">
    <property type="entry name" value="SIRTUIN"/>
    <property type="match status" value="1"/>
</dbReference>
<name>A0ABS4VYQ9_9PSEU</name>
<feature type="binding site" evidence="4">
    <location>
        <position position="170"/>
    </location>
    <ligand>
        <name>Zn(2+)</name>
        <dbReference type="ChEBI" id="CHEBI:29105"/>
    </ligand>
</feature>
<keyword evidence="3" id="KW-0520">NAD</keyword>
<dbReference type="CDD" id="cd01407">
    <property type="entry name" value="SIR2-fam"/>
    <property type="match status" value="1"/>
</dbReference>
<dbReference type="InterPro" id="IPR026591">
    <property type="entry name" value="Sirtuin_cat_small_dom_sf"/>
</dbReference>
<dbReference type="Gene3D" id="3.40.50.1220">
    <property type="entry name" value="TPP-binding domain"/>
    <property type="match status" value="1"/>
</dbReference>
<keyword evidence="4" id="KW-0479">Metal-binding</keyword>
<evidence type="ECO:0000256" key="4">
    <source>
        <dbReference type="PROSITE-ProRule" id="PRU00236"/>
    </source>
</evidence>
<dbReference type="InterPro" id="IPR050134">
    <property type="entry name" value="NAD-dep_sirtuin_deacylases"/>
</dbReference>
<feature type="domain" description="Deacetylase sirtuin-type" evidence="6">
    <location>
        <begin position="9"/>
        <end position="264"/>
    </location>
</feature>
<keyword evidence="2" id="KW-0808">Transferase</keyword>
<protein>
    <recommendedName>
        <fullName evidence="1">protein acetyllysine N-acetyltransferase</fullName>
        <ecNumber evidence="1">2.3.1.286</ecNumber>
    </recommendedName>
</protein>
<comment type="caution">
    <text evidence="7">The sequence shown here is derived from an EMBL/GenBank/DDBJ whole genome shotgun (WGS) entry which is preliminary data.</text>
</comment>
<feature type="active site" description="Proton acceptor" evidence="4">
    <location>
        <position position="134"/>
    </location>
</feature>
<evidence type="ECO:0000256" key="2">
    <source>
        <dbReference type="ARBA" id="ARBA00022679"/>
    </source>
</evidence>
<dbReference type="InterPro" id="IPR026590">
    <property type="entry name" value="Ssirtuin_cat_dom"/>
</dbReference>
<dbReference type="EMBL" id="JAGINU010000001">
    <property type="protein sequence ID" value="MBP2369082.1"/>
    <property type="molecule type" value="Genomic_DNA"/>
</dbReference>
<dbReference type="Gene3D" id="3.30.1600.10">
    <property type="entry name" value="SIR2/SIRT2 'Small Domain"/>
    <property type="match status" value="1"/>
</dbReference>
<reference evidence="7 8" key="1">
    <citation type="submission" date="2021-03" db="EMBL/GenBank/DDBJ databases">
        <title>Sequencing the genomes of 1000 actinobacteria strains.</title>
        <authorList>
            <person name="Klenk H.-P."/>
        </authorList>
    </citation>
    <scope>NUCLEOTIDE SEQUENCE [LARGE SCALE GENOMIC DNA]</scope>
    <source>
        <strain evidence="7 8">DSM 45256</strain>
    </source>
</reference>
<dbReference type="PANTHER" id="PTHR11085:SF4">
    <property type="entry name" value="NAD-DEPENDENT PROTEIN DEACYLASE"/>
    <property type="match status" value="1"/>
</dbReference>
<dbReference type="InterPro" id="IPR029035">
    <property type="entry name" value="DHS-like_NAD/FAD-binding_dom"/>
</dbReference>
<dbReference type="InterPro" id="IPR003000">
    <property type="entry name" value="Sirtuin"/>
</dbReference>
<evidence type="ECO:0000256" key="1">
    <source>
        <dbReference type="ARBA" id="ARBA00012928"/>
    </source>
</evidence>
<evidence type="ECO:0000259" key="6">
    <source>
        <dbReference type="PROSITE" id="PS50305"/>
    </source>
</evidence>
<keyword evidence="8" id="KW-1185">Reference proteome</keyword>
<evidence type="ECO:0000313" key="8">
    <source>
        <dbReference type="Proteomes" id="UP001519295"/>
    </source>
</evidence>
<feature type="binding site" evidence="4">
    <location>
        <position position="145"/>
    </location>
    <ligand>
        <name>Zn(2+)</name>
        <dbReference type="ChEBI" id="CHEBI:29105"/>
    </ligand>
</feature>
<keyword evidence="7" id="KW-0378">Hydrolase</keyword>
<accession>A0ABS4VYQ9</accession>
<dbReference type="Proteomes" id="UP001519295">
    <property type="component" value="Unassembled WGS sequence"/>
</dbReference>
<evidence type="ECO:0000313" key="7">
    <source>
        <dbReference type="EMBL" id="MBP2369082.1"/>
    </source>
</evidence>
<feature type="binding site" evidence="4">
    <location>
        <position position="142"/>
    </location>
    <ligand>
        <name>Zn(2+)</name>
        <dbReference type="ChEBI" id="CHEBI:29105"/>
    </ligand>
</feature>
<dbReference type="GO" id="GO:0016787">
    <property type="term" value="F:hydrolase activity"/>
    <property type="evidence" value="ECO:0007669"/>
    <property type="project" value="UniProtKB-KW"/>
</dbReference>
<evidence type="ECO:0000256" key="3">
    <source>
        <dbReference type="ARBA" id="ARBA00023027"/>
    </source>
</evidence>
<gene>
    <name evidence="7" type="ORF">JOF36_004778</name>
</gene>
<organism evidence="7 8">
    <name type="scientific">Pseudonocardia parietis</name>
    <dbReference type="NCBI Taxonomy" id="570936"/>
    <lineage>
        <taxon>Bacteria</taxon>
        <taxon>Bacillati</taxon>
        <taxon>Actinomycetota</taxon>
        <taxon>Actinomycetes</taxon>
        <taxon>Pseudonocardiales</taxon>
        <taxon>Pseudonocardiaceae</taxon>
        <taxon>Pseudonocardia</taxon>
    </lineage>
</organism>
<dbReference type="RefSeq" id="WP_372447405.1">
    <property type="nucleotide sequence ID" value="NZ_JAGINU010000001.1"/>
</dbReference>
<dbReference type="SUPFAM" id="SSF52467">
    <property type="entry name" value="DHS-like NAD/FAD-binding domain"/>
    <property type="match status" value="1"/>
</dbReference>
<dbReference type="Pfam" id="PF02146">
    <property type="entry name" value="SIR2"/>
    <property type="match status" value="1"/>
</dbReference>